<dbReference type="InterPro" id="IPR008266">
    <property type="entry name" value="Tyr_kinase_AS"/>
</dbReference>
<dbReference type="Proteomes" id="UP000076871">
    <property type="component" value="Unassembled WGS sequence"/>
</dbReference>
<keyword evidence="2" id="KW-1185">Reference proteome</keyword>
<sequence>MLESLIATPQRMTFPASSPRIYGSCTLYAEAGTTVGATVGDLTFECPLFIDSERQLFSATLSLSPSSEHSQKPVVVKLVDRSYGAHVHHLLACHGFAPILYGYARREGAPTAYVMERLGSDWVMLFQFLKVEPPGTGFAAPISTSLQQLLELLDKEHVVHGDLRTNNIMLQIDDEGKPVISDRRANIKVIDYDWAGNAGEARYPPSRNEYIAADEEADGDASSLRSPPASATVADHLAMEHQTQRHIIFNTHACPTDLERDVCHNILAGNAKLLDLIKDTTVVYDARQLIDIELYG</sequence>
<dbReference type="InParanoid" id="A0A165EPK8"/>
<dbReference type="GO" id="GO:0004672">
    <property type="term" value="F:protein kinase activity"/>
    <property type="evidence" value="ECO:0007669"/>
    <property type="project" value="InterPro"/>
</dbReference>
<protein>
    <submittedName>
        <fullName evidence="1">Uncharacterized protein</fullName>
    </submittedName>
</protein>
<name>A0A165EPK8_9APHY</name>
<evidence type="ECO:0000313" key="2">
    <source>
        <dbReference type="Proteomes" id="UP000076871"/>
    </source>
</evidence>
<evidence type="ECO:0000313" key="1">
    <source>
        <dbReference type="EMBL" id="KZT07499.1"/>
    </source>
</evidence>
<dbReference type="STRING" id="1314785.A0A165EPK8"/>
<dbReference type="AlphaFoldDB" id="A0A165EPK8"/>
<dbReference type="EMBL" id="KV427619">
    <property type="protein sequence ID" value="KZT07499.1"/>
    <property type="molecule type" value="Genomic_DNA"/>
</dbReference>
<dbReference type="PROSITE" id="PS00109">
    <property type="entry name" value="PROTEIN_KINASE_TYR"/>
    <property type="match status" value="1"/>
</dbReference>
<dbReference type="SUPFAM" id="SSF56112">
    <property type="entry name" value="Protein kinase-like (PK-like)"/>
    <property type="match status" value="1"/>
</dbReference>
<dbReference type="GeneID" id="63824018"/>
<dbReference type="InterPro" id="IPR011009">
    <property type="entry name" value="Kinase-like_dom_sf"/>
</dbReference>
<accession>A0A165EPK8</accession>
<dbReference type="OrthoDB" id="4062651at2759"/>
<proteinExistence type="predicted"/>
<gene>
    <name evidence="1" type="ORF">LAESUDRAFT_713594</name>
</gene>
<reference evidence="1 2" key="1">
    <citation type="journal article" date="2016" name="Mol. Biol. Evol.">
        <title>Comparative Genomics of Early-Diverging Mushroom-Forming Fungi Provides Insights into the Origins of Lignocellulose Decay Capabilities.</title>
        <authorList>
            <person name="Nagy L.G."/>
            <person name="Riley R."/>
            <person name="Tritt A."/>
            <person name="Adam C."/>
            <person name="Daum C."/>
            <person name="Floudas D."/>
            <person name="Sun H."/>
            <person name="Yadav J.S."/>
            <person name="Pangilinan J."/>
            <person name="Larsson K.H."/>
            <person name="Matsuura K."/>
            <person name="Barry K."/>
            <person name="Labutti K."/>
            <person name="Kuo R."/>
            <person name="Ohm R.A."/>
            <person name="Bhattacharya S.S."/>
            <person name="Shirouzu T."/>
            <person name="Yoshinaga Y."/>
            <person name="Martin F.M."/>
            <person name="Grigoriev I.V."/>
            <person name="Hibbett D.S."/>
        </authorList>
    </citation>
    <scope>NUCLEOTIDE SEQUENCE [LARGE SCALE GENOMIC DNA]</scope>
    <source>
        <strain evidence="1 2">93-53</strain>
    </source>
</reference>
<organism evidence="1 2">
    <name type="scientific">Laetiporus sulphureus 93-53</name>
    <dbReference type="NCBI Taxonomy" id="1314785"/>
    <lineage>
        <taxon>Eukaryota</taxon>
        <taxon>Fungi</taxon>
        <taxon>Dikarya</taxon>
        <taxon>Basidiomycota</taxon>
        <taxon>Agaricomycotina</taxon>
        <taxon>Agaricomycetes</taxon>
        <taxon>Polyporales</taxon>
        <taxon>Laetiporus</taxon>
    </lineage>
</organism>
<dbReference type="RefSeq" id="XP_040765239.1">
    <property type="nucleotide sequence ID" value="XM_040906989.1"/>
</dbReference>